<dbReference type="NCBIfam" id="NF047719">
    <property type="entry name" value="SCO6745_fam_HTH"/>
    <property type="match status" value="1"/>
</dbReference>
<dbReference type="AlphaFoldDB" id="A0A0H5NFL5"/>
<dbReference type="Proteomes" id="UP000057820">
    <property type="component" value="Chromosome 1"/>
</dbReference>
<evidence type="ECO:0000313" key="1">
    <source>
        <dbReference type="EMBL" id="CRY74323.1"/>
    </source>
</evidence>
<name>A0A0H5NFL5_NOCFR</name>
<gene>
    <name evidence="1" type="ORF">ERS450000_00606</name>
</gene>
<dbReference type="InterPro" id="IPR054058">
    <property type="entry name" value="HTH_67"/>
</dbReference>
<dbReference type="EMBL" id="LN868938">
    <property type="protein sequence ID" value="CRY74323.1"/>
    <property type="molecule type" value="Genomic_DNA"/>
</dbReference>
<dbReference type="Pfam" id="PF21863">
    <property type="entry name" value="HTH_67"/>
    <property type="match status" value="1"/>
</dbReference>
<evidence type="ECO:0000313" key="2">
    <source>
        <dbReference type="Proteomes" id="UP000057820"/>
    </source>
</evidence>
<sequence>MSETRAFARKAWSLLEPVHAVTYFSPEAVTALKEAGYRRPWMGYFAGRSAPLGAVSAEVVHALFYNFSFERVAKEVPGAWQIAGPEVALAAREQGSVAALRRHLGEAATSEQVERAAELAARAAASAPLEGRTLFAANRALPEPTDPLAKLWHAATLLREHRGDGHIALLIAAGIGGRESHVLQTVANGTPREVYTMLREFDDAEWAACLASLTAKGLVADNALTAEGERVKAEIEDRTDDLAAEAFAVLSESERDELLTALRPVTRAVVDSGEIPSITPIGVDLRETANQG</sequence>
<protein>
    <recommendedName>
        <fullName evidence="3">SalK</fullName>
    </recommendedName>
</protein>
<proteinExistence type="predicted"/>
<reference evidence="2" key="1">
    <citation type="submission" date="2015-03" db="EMBL/GenBank/DDBJ databases">
        <authorList>
            <consortium name="Pathogen Informatics"/>
        </authorList>
    </citation>
    <scope>NUCLEOTIDE SEQUENCE [LARGE SCALE GENOMIC DNA]</scope>
    <source>
        <strain evidence="2">NCTC11134</strain>
    </source>
</reference>
<dbReference type="KEGG" id="nfr:ERS450000_00606"/>
<accession>A0A0H5NFL5</accession>
<evidence type="ECO:0008006" key="3">
    <source>
        <dbReference type="Google" id="ProtNLM"/>
    </source>
</evidence>
<organism evidence="1 2">
    <name type="scientific">Nocardia farcinica</name>
    <dbReference type="NCBI Taxonomy" id="37329"/>
    <lineage>
        <taxon>Bacteria</taxon>
        <taxon>Bacillati</taxon>
        <taxon>Actinomycetota</taxon>
        <taxon>Actinomycetes</taxon>
        <taxon>Mycobacteriales</taxon>
        <taxon>Nocardiaceae</taxon>
        <taxon>Nocardia</taxon>
    </lineage>
</organism>
<dbReference type="RefSeq" id="WP_060590316.1">
    <property type="nucleotide sequence ID" value="NZ_CP031418.1"/>
</dbReference>